<name>A0A0F7KGB1_9PROT</name>
<dbReference type="KEGG" id="nco:AAW31_08865"/>
<evidence type="ECO:0000313" key="2">
    <source>
        <dbReference type="EMBL" id="TYP92809.1"/>
    </source>
</evidence>
<dbReference type="EMBL" id="CP011451">
    <property type="protein sequence ID" value="AKH37902.1"/>
    <property type="molecule type" value="Genomic_DNA"/>
</dbReference>
<reference evidence="1 3" key="2">
    <citation type="journal article" date="2016" name="Genome Announc.">
        <title>Genome Sequence of Nitrosomonas communis Strain Nm2, a Mesophilic Ammonia-Oxidizing Bacterium Isolated from Mediterranean Soil.</title>
        <authorList>
            <person name="Kozlowski J.A."/>
            <person name="Kits K.D."/>
            <person name="Stein L.Y."/>
        </authorList>
    </citation>
    <scope>NUCLEOTIDE SEQUENCE [LARGE SCALE GENOMIC DNA]</scope>
    <source>
        <strain evidence="1 3">Nm2</strain>
    </source>
</reference>
<keyword evidence="3" id="KW-1185">Reference proteome</keyword>
<dbReference type="PATRIC" id="fig|44574.3.peg.2160"/>
<gene>
    <name evidence="1" type="ORF">AAW31_08865</name>
    <name evidence="2" type="ORF">BCL69_10058</name>
</gene>
<dbReference type="EMBL" id="VNHT01000005">
    <property type="protein sequence ID" value="TYP92809.1"/>
    <property type="molecule type" value="Genomic_DNA"/>
</dbReference>
<sequence length="213" mass="23460">MKLLAVAFATYLFVTPILGLSQTTRYDAERALPATPAPIKSILAVRPFTLETPYPYTWSKERFMVSTGVLIVLEVDPAYVVPRNKLEPVLYAGNVPVQRLNHGNVSGRVIGIVPGSIDLTNALIWFGSPDLPERITASRVESERVRAERAGIRPFPEARIASISHPPVVAKDLAALLRDIGAELILEYSPQENELAESWRLPTAKVPPKNKSN</sequence>
<protein>
    <submittedName>
        <fullName evidence="1">Uncharacterized protein</fullName>
    </submittedName>
</protein>
<dbReference type="AlphaFoldDB" id="A0A0F7KGB1"/>
<dbReference type="Proteomes" id="UP000324176">
    <property type="component" value="Unassembled WGS sequence"/>
</dbReference>
<evidence type="ECO:0000313" key="4">
    <source>
        <dbReference type="Proteomes" id="UP000324176"/>
    </source>
</evidence>
<organism evidence="1 3">
    <name type="scientific">Nitrosomonas communis</name>
    <dbReference type="NCBI Taxonomy" id="44574"/>
    <lineage>
        <taxon>Bacteria</taxon>
        <taxon>Pseudomonadati</taxon>
        <taxon>Pseudomonadota</taxon>
        <taxon>Betaproteobacteria</taxon>
        <taxon>Nitrosomonadales</taxon>
        <taxon>Nitrosomonadaceae</taxon>
        <taxon>Nitrosomonas</taxon>
    </lineage>
</organism>
<proteinExistence type="predicted"/>
<evidence type="ECO:0000313" key="1">
    <source>
        <dbReference type="EMBL" id="AKH37902.1"/>
    </source>
</evidence>
<accession>A0A0F7KGB1</accession>
<dbReference type="OrthoDB" id="9204591at2"/>
<dbReference type="Proteomes" id="UP000034156">
    <property type="component" value="Chromosome"/>
</dbReference>
<reference evidence="2 4" key="3">
    <citation type="submission" date="2019-07" db="EMBL/GenBank/DDBJ databases">
        <title>Active sludge and wastewater microbial communities from Klosterneuburg, Austria.</title>
        <authorList>
            <person name="Wagner M."/>
        </authorList>
    </citation>
    <scope>NUCLEOTIDE SEQUENCE [LARGE SCALE GENOMIC DNA]</scope>
    <source>
        <strain evidence="2 4">Nm2</strain>
    </source>
</reference>
<reference evidence="3" key="1">
    <citation type="submission" date="2015-05" db="EMBL/GenBank/DDBJ databases">
        <title>Draft genome of Nitrosomonas communis strain Nm2.</title>
        <authorList>
            <person name="Kozlowski J.A."/>
            <person name="Kits K.D."/>
            <person name="Stein L.Y."/>
        </authorList>
    </citation>
    <scope>NUCLEOTIDE SEQUENCE [LARGE SCALE GENOMIC DNA]</scope>
    <source>
        <strain evidence="3">Nm2</strain>
    </source>
</reference>
<evidence type="ECO:0000313" key="3">
    <source>
        <dbReference type="Proteomes" id="UP000034156"/>
    </source>
</evidence>
<dbReference type="RefSeq" id="WP_046849972.1">
    <property type="nucleotide sequence ID" value="NZ_CP011451.1"/>
</dbReference>